<dbReference type="GO" id="GO:0050660">
    <property type="term" value="F:flavin adenine dinucleotide binding"/>
    <property type="evidence" value="ECO:0007669"/>
    <property type="project" value="InterPro"/>
</dbReference>
<dbReference type="AlphaFoldDB" id="A0A419F8P7"/>
<organism evidence="12 13">
    <name type="scientific">Candidatus Abyssobacteria bacterium SURF_17</name>
    <dbReference type="NCBI Taxonomy" id="2093361"/>
    <lineage>
        <taxon>Bacteria</taxon>
        <taxon>Pseudomonadati</taxon>
        <taxon>Candidatus Hydrogenedentota</taxon>
        <taxon>Candidatus Abyssobacteria</taxon>
    </lineage>
</organism>
<evidence type="ECO:0000256" key="3">
    <source>
        <dbReference type="ARBA" id="ARBA00009347"/>
    </source>
</evidence>
<comment type="pathway">
    <text evidence="2">Amino-acid degradation; L-valine degradation.</text>
</comment>
<dbReference type="SUPFAM" id="SSF47203">
    <property type="entry name" value="Acyl-CoA dehydrogenase C-terminal domain-like"/>
    <property type="match status" value="1"/>
</dbReference>
<evidence type="ECO:0000256" key="5">
    <source>
        <dbReference type="ARBA" id="ARBA00022630"/>
    </source>
</evidence>
<dbReference type="Gene3D" id="1.20.140.10">
    <property type="entry name" value="Butyryl-CoA Dehydrogenase, subunit A, domain 3"/>
    <property type="match status" value="1"/>
</dbReference>
<evidence type="ECO:0000259" key="10">
    <source>
        <dbReference type="Pfam" id="PF02770"/>
    </source>
</evidence>
<dbReference type="InterPro" id="IPR013786">
    <property type="entry name" value="AcylCoA_DH/ox_N"/>
</dbReference>
<dbReference type="PANTHER" id="PTHR43884">
    <property type="entry name" value="ACYL-COA DEHYDROGENASE"/>
    <property type="match status" value="1"/>
</dbReference>
<name>A0A419F8P7_9BACT</name>
<dbReference type="Gene3D" id="1.10.540.10">
    <property type="entry name" value="Acyl-CoA dehydrogenase/oxidase, N-terminal domain"/>
    <property type="match status" value="1"/>
</dbReference>
<dbReference type="InterPro" id="IPR009075">
    <property type="entry name" value="AcylCo_DH/oxidase_C"/>
</dbReference>
<dbReference type="InterPro" id="IPR046373">
    <property type="entry name" value="Acyl-CoA_Oxase/DH_mid-dom_sf"/>
</dbReference>
<dbReference type="PANTHER" id="PTHR43884:SF12">
    <property type="entry name" value="ISOVALERYL-COA DEHYDROGENASE, MITOCHONDRIAL-RELATED"/>
    <property type="match status" value="1"/>
</dbReference>
<evidence type="ECO:0000256" key="7">
    <source>
        <dbReference type="ARBA" id="ARBA00023002"/>
    </source>
</evidence>
<dbReference type="InterPro" id="IPR006091">
    <property type="entry name" value="Acyl-CoA_Oxase/DH_mid-dom"/>
</dbReference>
<dbReference type="PROSITE" id="PS00072">
    <property type="entry name" value="ACYL_COA_DH_1"/>
    <property type="match status" value="1"/>
</dbReference>
<gene>
    <name evidence="12" type="ORF">C4532_01425</name>
</gene>
<dbReference type="GO" id="GO:0009083">
    <property type="term" value="P:branched-chain amino acid catabolic process"/>
    <property type="evidence" value="ECO:0007669"/>
    <property type="project" value="UniProtKB-KW"/>
</dbReference>
<keyword evidence="4" id="KW-0101">Branched-chain amino acid catabolism</keyword>
<evidence type="ECO:0000256" key="6">
    <source>
        <dbReference type="ARBA" id="ARBA00022827"/>
    </source>
</evidence>
<evidence type="ECO:0000256" key="1">
    <source>
        <dbReference type="ARBA" id="ARBA00001974"/>
    </source>
</evidence>
<comment type="similarity">
    <text evidence="3 8">Belongs to the acyl-CoA dehydrogenase family.</text>
</comment>
<keyword evidence="5 8" id="KW-0285">Flavoprotein</keyword>
<dbReference type="InterPro" id="IPR009100">
    <property type="entry name" value="AcylCoA_DH/oxidase_NM_dom_sf"/>
</dbReference>
<sequence length="386" mass="42787">MPLELNENQRMIKQTFRKFMEKEVEPHVEKMEAGEETAFPFIKKMIDELDLMSMYATTASAEVDEDRLQLFLWPTLIVEMARVSPSFAFGFGVSIGLFAGNIMRRGTPEQIEHYGMPALKGDLIGAWALTEPGAGSDALGGMKTRAVKDGDHYVLNGSKTFITNAPCAEAFLVYAKYKLDDGRDSVQAFIVDRGCPGLTTGQPFKKMGVRGSPTGEVFMDDCRVPLANILGGGVKERDHVKKSLAGERSGIPAICLGIIDRCFEVAVKYAKERQQFGQPIANYQLMQARLARMYTALMNVENIVFKEFLAGRRLNQPVADICAGKLYCGEMATFVANEAVMILGGYGYMEEYVVERMARDAKIMEIGAGTTEMQILTLARDVLERD</sequence>
<feature type="domain" description="Acyl-CoA oxidase/dehydrogenase middle" evidence="10">
    <location>
        <begin position="126"/>
        <end position="222"/>
    </location>
</feature>
<dbReference type="FunFam" id="1.20.140.10:FF:000001">
    <property type="entry name" value="Acyl-CoA dehydrogenase"/>
    <property type="match status" value="1"/>
</dbReference>
<dbReference type="SUPFAM" id="SSF56645">
    <property type="entry name" value="Acyl-CoA dehydrogenase NM domain-like"/>
    <property type="match status" value="1"/>
</dbReference>
<comment type="caution">
    <text evidence="12">The sequence shown here is derived from an EMBL/GenBank/DDBJ whole genome shotgun (WGS) entry which is preliminary data.</text>
</comment>
<accession>A0A419F8P7</accession>
<dbReference type="EMBL" id="QZKI01000009">
    <property type="protein sequence ID" value="RJP74894.1"/>
    <property type="molecule type" value="Genomic_DNA"/>
</dbReference>
<dbReference type="Gene3D" id="2.40.110.10">
    <property type="entry name" value="Butyryl-CoA Dehydrogenase, subunit A, domain 2"/>
    <property type="match status" value="1"/>
</dbReference>
<protein>
    <submittedName>
        <fullName evidence="12">Acyl-CoA dehydrogenase</fullName>
    </submittedName>
</protein>
<proteinExistence type="inferred from homology"/>
<evidence type="ECO:0000259" key="9">
    <source>
        <dbReference type="Pfam" id="PF00441"/>
    </source>
</evidence>
<feature type="domain" description="Acyl-CoA dehydrogenase/oxidase C-terminal" evidence="9">
    <location>
        <begin position="240"/>
        <end position="382"/>
    </location>
</feature>
<evidence type="ECO:0000313" key="13">
    <source>
        <dbReference type="Proteomes" id="UP000285961"/>
    </source>
</evidence>
<dbReference type="Pfam" id="PF00441">
    <property type="entry name" value="Acyl-CoA_dh_1"/>
    <property type="match status" value="1"/>
</dbReference>
<evidence type="ECO:0000256" key="2">
    <source>
        <dbReference type="ARBA" id="ARBA00005109"/>
    </source>
</evidence>
<evidence type="ECO:0000256" key="4">
    <source>
        <dbReference type="ARBA" id="ARBA00022456"/>
    </source>
</evidence>
<evidence type="ECO:0000259" key="11">
    <source>
        <dbReference type="Pfam" id="PF02771"/>
    </source>
</evidence>
<evidence type="ECO:0000313" key="12">
    <source>
        <dbReference type="EMBL" id="RJP74894.1"/>
    </source>
</evidence>
<feature type="domain" description="Acyl-CoA dehydrogenase/oxidase N-terminal" evidence="11">
    <location>
        <begin position="6"/>
        <end position="121"/>
    </location>
</feature>
<dbReference type="Pfam" id="PF02771">
    <property type="entry name" value="Acyl-CoA_dh_N"/>
    <property type="match status" value="1"/>
</dbReference>
<dbReference type="InterPro" id="IPR006089">
    <property type="entry name" value="Acyl-CoA_DH_CS"/>
</dbReference>
<dbReference type="InterPro" id="IPR037069">
    <property type="entry name" value="AcylCoA_DH/ox_N_sf"/>
</dbReference>
<dbReference type="GO" id="GO:0003995">
    <property type="term" value="F:acyl-CoA dehydrogenase activity"/>
    <property type="evidence" value="ECO:0007669"/>
    <property type="project" value="InterPro"/>
</dbReference>
<dbReference type="InterPro" id="IPR036250">
    <property type="entry name" value="AcylCo_DH-like_C"/>
</dbReference>
<keyword evidence="6 8" id="KW-0274">FAD</keyword>
<reference evidence="12 13" key="1">
    <citation type="journal article" date="2017" name="ISME J.">
        <title>Energy and carbon metabolisms in a deep terrestrial subsurface fluid microbial community.</title>
        <authorList>
            <person name="Momper L."/>
            <person name="Jungbluth S.P."/>
            <person name="Lee M.D."/>
            <person name="Amend J.P."/>
        </authorList>
    </citation>
    <scope>NUCLEOTIDE SEQUENCE [LARGE SCALE GENOMIC DNA]</scope>
    <source>
        <strain evidence="12">SURF_17</strain>
    </source>
</reference>
<keyword evidence="7 8" id="KW-0560">Oxidoreductase</keyword>
<dbReference type="Proteomes" id="UP000285961">
    <property type="component" value="Unassembled WGS sequence"/>
</dbReference>
<comment type="cofactor">
    <cofactor evidence="1 8">
        <name>FAD</name>
        <dbReference type="ChEBI" id="CHEBI:57692"/>
    </cofactor>
</comment>
<dbReference type="FunFam" id="2.40.110.10:FF:000001">
    <property type="entry name" value="Acyl-CoA dehydrogenase, mitochondrial"/>
    <property type="match status" value="1"/>
</dbReference>
<dbReference type="Pfam" id="PF02770">
    <property type="entry name" value="Acyl-CoA_dh_M"/>
    <property type="match status" value="1"/>
</dbReference>
<evidence type="ECO:0000256" key="8">
    <source>
        <dbReference type="RuleBase" id="RU362125"/>
    </source>
</evidence>